<dbReference type="Pfam" id="PF04081">
    <property type="entry name" value="DNA_pol_delta_4"/>
    <property type="match status" value="1"/>
</dbReference>
<dbReference type="eggNOG" id="ENOG502SC9I">
    <property type="taxonomic scope" value="Eukaryota"/>
</dbReference>
<organism evidence="2 3">
    <name type="scientific">Alligator mississippiensis</name>
    <name type="common">American alligator</name>
    <dbReference type="NCBI Taxonomy" id="8496"/>
    <lineage>
        <taxon>Eukaryota</taxon>
        <taxon>Metazoa</taxon>
        <taxon>Chordata</taxon>
        <taxon>Craniata</taxon>
        <taxon>Vertebrata</taxon>
        <taxon>Euteleostomi</taxon>
        <taxon>Archelosauria</taxon>
        <taxon>Archosauria</taxon>
        <taxon>Crocodylia</taxon>
        <taxon>Alligatoridae</taxon>
        <taxon>Alligatorinae</taxon>
        <taxon>Alligator</taxon>
    </lineage>
</organism>
<dbReference type="STRING" id="8496.A0A151MU84"/>
<reference evidence="2 3" key="1">
    <citation type="journal article" date="2012" name="Genome Biol.">
        <title>Sequencing three crocodilian genomes to illuminate the evolution of archosaurs and amniotes.</title>
        <authorList>
            <person name="St John J.A."/>
            <person name="Braun E.L."/>
            <person name="Isberg S.R."/>
            <person name="Miles L.G."/>
            <person name="Chong A.Y."/>
            <person name="Gongora J."/>
            <person name="Dalzell P."/>
            <person name="Moran C."/>
            <person name="Bed'hom B."/>
            <person name="Abzhanov A."/>
            <person name="Burgess S.C."/>
            <person name="Cooksey A.M."/>
            <person name="Castoe T.A."/>
            <person name="Crawford N.G."/>
            <person name="Densmore L.D."/>
            <person name="Drew J.C."/>
            <person name="Edwards S.V."/>
            <person name="Faircloth B.C."/>
            <person name="Fujita M.K."/>
            <person name="Greenwold M.J."/>
            <person name="Hoffmann F.G."/>
            <person name="Howard J.M."/>
            <person name="Iguchi T."/>
            <person name="Janes D.E."/>
            <person name="Khan S.Y."/>
            <person name="Kohno S."/>
            <person name="de Koning A.J."/>
            <person name="Lance S.L."/>
            <person name="McCarthy F.M."/>
            <person name="McCormack J.E."/>
            <person name="Merchant M.E."/>
            <person name="Peterson D.G."/>
            <person name="Pollock D.D."/>
            <person name="Pourmand N."/>
            <person name="Raney B.J."/>
            <person name="Roessler K.A."/>
            <person name="Sanford J.R."/>
            <person name="Sawyer R.H."/>
            <person name="Schmidt C.J."/>
            <person name="Triplett E.W."/>
            <person name="Tuberville T.D."/>
            <person name="Venegas-Anaya M."/>
            <person name="Howard J.T."/>
            <person name="Jarvis E.D."/>
            <person name="Guillette L.J.Jr."/>
            <person name="Glenn T.C."/>
            <person name="Green R.E."/>
            <person name="Ray D.A."/>
        </authorList>
    </citation>
    <scope>NUCLEOTIDE SEQUENCE [LARGE SCALE GENOMIC DNA]</scope>
    <source>
        <strain evidence="2">KSC_2009_1</strain>
    </source>
</reference>
<dbReference type="InterPro" id="IPR007218">
    <property type="entry name" value="DNA_pol_delta_4"/>
</dbReference>
<dbReference type="PANTHER" id="PTHR14303:SF0">
    <property type="entry name" value="DNA POLYMERASE DELTA SUBUNIT 4"/>
    <property type="match status" value="1"/>
</dbReference>
<keyword evidence="3" id="KW-1185">Reference proteome</keyword>
<dbReference type="GO" id="GO:0000731">
    <property type="term" value="P:DNA synthesis involved in DNA repair"/>
    <property type="evidence" value="ECO:0007669"/>
    <property type="project" value="InterPro"/>
</dbReference>
<evidence type="ECO:0000256" key="1">
    <source>
        <dbReference type="SAM" id="MobiDB-lite"/>
    </source>
</evidence>
<dbReference type="AlphaFoldDB" id="A0A151MU84"/>
<gene>
    <name evidence="2" type="primary">POLD4</name>
    <name evidence="2" type="ORF">Y1Q_0005089</name>
</gene>
<dbReference type="Proteomes" id="UP000050525">
    <property type="component" value="Unassembled WGS sequence"/>
</dbReference>
<accession>A0A151MU84</accession>
<comment type="caution">
    <text evidence="2">The sequence shown here is derived from an EMBL/GenBank/DDBJ whole genome shotgun (WGS) entry which is preliminary data.</text>
</comment>
<dbReference type="GO" id="GO:0043625">
    <property type="term" value="C:delta DNA polymerase complex"/>
    <property type="evidence" value="ECO:0007669"/>
    <property type="project" value="TreeGrafter"/>
</dbReference>
<dbReference type="PANTHER" id="PTHR14303">
    <property type="entry name" value="DNA POLYMERASE DELTA SUBUNIT 4"/>
    <property type="match status" value="1"/>
</dbReference>
<feature type="region of interest" description="Disordered" evidence="1">
    <location>
        <begin position="119"/>
        <end position="143"/>
    </location>
</feature>
<protein>
    <submittedName>
        <fullName evidence="2">DNA polymerase delta subunit 4 isoform A</fullName>
    </submittedName>
</protein>
<name>A0A151MU84_ALLMI</name>
<sequence length="206" mass="22371">MVQQLCKAVTGVNGLTREVAPYGHPAKHQGNLSPQFDIYVLPQECPVEDQEPPVIQAHRCRGKGAATVRKRKRQVELSTATAAANSSAGAGAIVTWMTGELTMRSKRLIPDAFPAVKRPRRDCAAKAPGAGPAEEPRAAPAPAPLDLLKRFDLSPEYGPCTGITRLQRWERAAALGLSPPDAVREALLQHGEDPRVTYSLWHEYPL</sequence>
<evidence type="ECO:0000313" key="3">
    <source>
        <dbReference type="Proteomes" id="UP000050525"/>
    </source>
</evidence>
<evidence type="ECO:0000313" key="2">
    <source>
        <dbReference type="EMBL" id="KYO28091.1"/>
    </source>
</evidence>
<dbReference type="GO" id="GO:0006261">
    <property type="term" value="P:DNA-templated DNA replication"/>
    <property type="evidence" value="ECO:0007669"/>
    <property type="project" value="TreeGrafter"/>
</dbReference>
<proteinExistence type="predicted"/>
<dbReference type="GO" id="GO:0003887">
    <property type="term" value="F:DNA-directed DNA polymerase activity"/>
    <property type="evidence" value="ECO:0007669"/>
    <property type="project" value="TreeGrafter"/>
</dbReference>
<dbReference type="EMBL" id="AKHW03005047">
    <property type="protein sequence ID" value="KYO28091.1"/>
    <property type="molecule type" value="Genomic_DNA"/>
</dbReference>